<dbReference type="InterPro" id="IPR001387">
    <property type="entry name" value="Cro/C1-type_HTH"/>
</dbReference>
<dbReference type="Pfam" id="PF13560">
    <property type="entry name" value="HTH_31"/>
    <property type="match status" value="1"/>
</dbReference>
<dbReference type="EMBL" id="JBHSON010000011">
    <property type="protein sequence ID" value="MFC5745893.1"/>
    <property type="molecule type" value="Genomic_DNA"/>
</dbReference>
<dbReference type="InterPro" id="IPR043917">
    <property type="entry name" value="DUF5753"/>
</dbReference>
<proteinExistence type="predicted"/>
<protein>
    <submittedName>
        <fullName evidence="2">Helix-turn-helix domain-containing protein</fullName>
    </submittedName>
</protein>
<feature type="domain" description="DUF5753" evidence="1">
    <location>
        <begin position="95"/>
        <end position="264"/>
    </location>
</feature>
<evidence type="ECO:0000313" key="2">
    <source>
        <dbReference type="EMBL" id="MFC5745893.1"/>
    </source>
</evidence>
<keyword evidence="3" id="KW-1185">Reference proteome</keyword>
<dbReference type="Proteomes" id="UP001596074">
    <property type="component" value="Unassembled WGS sequence"/>
</dbReference>
<reference evidence="3" key="1">
    <citation type="journal article" date="2019" name="Int. J. Syst. Evol. Microbiol.">
        <title>The Global Catalogue of Microorganisms (GCM) 10K type strain sequencing project: providing services to taxonomists for standard genome sequencing and annotation.</title>
        <authorList>
            <consortium name="The Broad Institute Genomics Platform"/>
            <consortium name="The Broad Institute Genome Sequencing Center for Infectious Disease"/>
            <person name="Wu L."/>
            <person name="Ma J."/>
        </authorList>
    </citation>
    <scope>NUCLEOTIDE SEQUENCE [LARGE SCALE GENOMIC DNA]</scope>
    <source>
        <strain evidence="3">KCTC 42087</strain>
    </source>
</reference>
<dbReference type="Pfam" id="PF19054">
    <property type="entry name" value="DUF5753"/>
    <property type="match status" value="1"/>
</dbReference>
<evidence type="ECO:0000259" key="1">
    <source>
        <dbReference type="Pfam" id="PF19054"/>
    </source>
</evidence>
<dbReference type="InterPro" id="IPR010982">
    <property type="entry name" value="Lambda_DNA-bd_dom_sf"/>
</dbReference>
<comment type="caution">
    <text evidence="2">The sequence shown here is derived from an EMBL/GenBank/DDBJ whole genome shotgun (WGS) entry which is preliminary data.</text>
</comment>
<dbReference type="RefSeq" id="WP_378281518.1">
    <property type="nucleotide sequence ID" value="NZ_JBHSON010000011.1"/>
</dbReference>
<gene>
    <name evidence="2" type="ORF">ACFPZN_09770</name>
</gene>
<evidence type="ECO:0000313" key="3">
    <source>
        <dbReference type="Proteomes" id="UP001596074"/>
    </source>
</evidence>
<name>A0ABW0ZU72_9ACTN</name>
<accession>A0ABW0ZU72</accession>
<dbReference type="SUPFAM" id="SSF47413">
    <property type="entry name" value="lambda repressor-like DNA-binding domains"/>
    <property type="match status" value="1"/>
</dbReference>
<organism evidence="2 3">
    <name type="scientific">Actinomadura rugatobispora</name>
    <dbReference type="NCBI Taxonomy" id="1994"/>
    <lineage>
        <taxon>Bacteria</taxon>
        <taxon>Bacillati</taxon>
        <taxon>Actinomycetota</taxon>
        <taxon>Actinomycetes</taxon>
        <taxon>Streptosporangiales</taxon>
        <taxon>Thermomonosporaceae</taxon>
        <taxon>Actinomadura</taxon>
    </lineage>
</organism>
<dbReference type="CDD" id="cd00093">
    <property type="entry name" value="HTH_XRE"/>
    <property type="match status" value="1"/>
</dbReference>
<sequence>MSGTPRRLDPDHDMYDWAAVELHRLRKERNAGHREIADIIGRDRSLISKIEAGECRLQEDAADRIDRAWTTGGLLGRIIRWAKSRHSSEWREERAASESTAGQIRIWALGWIPVLAQTEDYARAVFVEGGRQDVEQAVRAVMERQKILERDHPPLVWLLIDQDALEHQVGSRDVHRAQLARLLELAESPEWTVRIVRRSAGGHVGRDGAFELYRVGNEDIPYTETLGPGRLVRDASETAQYEVWFRRIGDVAESKHASLALIREIMEGFR</sequence>